<protein>
    <submittedName>
        <fullName evidence="2">Uncharacterized protein</fullName>
    </submittedName>
</protein>
<sequence length="63" mass="7064">MFSGLVRSADGFLDGAGAVSPLVNVRVGVTIRARAQQKWMRSEPVDWQKHQPYSRVSKNVESY</sequence>
<reference evidence="2" key="1">
    <citation type="submission" date="2022-11" db="UniProtKB">
        <authorList>
            <consortium name="WormBaseParasite"/>
        </authorList>
    </citation>
    <scope>IDENTIFICATION</scope>
</reference>
<proteinExistence type="predicted"/>
<dbReference type="Proteomes" id="UP000887565">
    <property type="component" value="Unplaced"/>
</dbReference>
<name>A0A915J4Z0_ROMCU</name>
<organism evidence="1 2">
    <name type="scientific">Romanomermis culicivorax</name>
    <name type="common">Nematode worm</name>
    <dbReference type="NCBI Taxonomy" id="13658"/>
    <lineage>
        <taxon>Eukaryota</taxon>
        <taxon>Metazoa</taxon>
        <taxon>Ecdysozoa</taxon>
        <taxon>Nematoda</taxon>
        <taxon>Enoplea</taxon>
        <taxon>Dorylaimia</taxon>
        <taxon>Mermithida</taxon>
        <taxon>Mermithoidea</taxon>
        <taxon>Mermithidae</taxon>
        <taxon>Romanomermis</taxon>
    </lineage>
</organism>
<evidence type="ECO:0000313" key="1">
    <source>
        <dbReference type="Proteomes" id="UP000887565"/>
    </source>
</evidence>
<evidence type="ECO:0000313" key="2">
    <source>
        <dbReference type="WBParaSite" id="nRc.2.0.1.t21210-RA"/>
    </source>
</evidence>
<accession>A0A915J4Z0</accession>
<dbReference type="AlphaFoldDB" id="A0A915J4Z0"/>
<dbReference type="WBParaSite" id="nRc.2.0.1.t21210-RA">
    <property type="protein sequence ID" value="nRc.2.0.1.t21210-RA"/>
    <property type="gene ID" value="nRc.2.0.1.g21210"/>
</dbReference>
<keyword evidence="1" id="KW-1185">Reference proteome</keyword>